<keyword evidence="5" id="KW-1278">Translocase</keyword>
<organism evidence="8 9">
    <name type="scientific">Ignisphaera aggregans (strain DSM 17230 / JCM 13409 / AQ1.S1)</name>
    <dbReference type="NCBI Taxonomy" id="583356"/>
    <lineage>
        <taxon>Archaea</taxon>
        <taxon>Thermoproteota</taxon>
        <taxon>Thermoprotei</taxon>
        <taxon>Desulfurococcales</taxon>
        <taxon>Desulfurococcaceae</taxon>
        <taxon>Ignisphaera</taxon>
    </lineage>
</organism>
<dbReference type="SUPFAM" id="SSF50331">
    <property type="entry name" value="MOP-like"/>
    <property type="match status" value="1"/>
</dbReference>
<dbReference type="InterPro" id="IPR008995">
    <property type="entry name" value="Mo/tungstate-bd_C_term_dom"/>
</dbReference>
<dbReference type="BioCyc" id="IAGG583356:GHAH-688-MONOMER"/>
<dbReference type="InterPro" id="IPR015855">
    <property type="entry name" value="ABC_transpr_MalK-like"/>
</dbReference>
<dbReference type="GO" id="GO:0005524">
    <property type="term" value="F:ATP binding"/>
    <property type="evidence" value="ECO:0007669"/>
    <property type="project" value="UniProtKB-KW"/>
</dbReference>
<evidence type="ECO:0000256" key="3">
    <source>
        <dbReference type="ARBA" id="ARBA00022741"/>
    </source>
</evidence>
<dbReference type="KEGG" id="iag:Igag_0692"/>
<keyword evidence="9" id="KW-1185">Reference proteome</keyword>
<keyword evidence="6" id="KW-0472">Membrane</keyword>
<feature type="domain" description="ABC transporter" evidence="7">
    <location>
        <begin position="4"/>
        <end position="238"/>
    </location>
</feature>
<dbReference type="InterPro" id="IPR012340">
    <property type="entry name" value="NA-bd_OB-fold"/>
</dbReference>
<evidence type="ECO:0000256" key="1">
    <source>
        <dbReference type="ARBA" id="ARBA00022448"/>
    </source>
</evidence>
<keyword evidence="3" id="KW-0547">Nucleotide-binding</keyword>
<evidence type="ECO:0000313" key="9">
    <source>
        <dbReference type="Proteomes" id="UP000001304"/>
    </source>
</evidence>
<dbReference type="Gene3D" id="2.40.50.100">
    <property type="match status" value="1"/>
</dbReference>
<reference evidence="8 9" key="1">
    <citation type="journal article" date="2010" name="Stand. Genomic Sci.">
        <title>Complete genome sequence of Ignisphaera aggregans type strain (AQ1.S1).</title>
        <authorList>
            <person name="Goker M."/>
            <person name="Held B."/>
            <person name="Lapidus A."/>
            <person name="Nolan M."/>
            <person name="Spring S."/>
            <person name="Yasawong M."/>
            <person name="Lucas S."/>
            <person name="Glavina Del Rio T."/>
            <person name="Tice H."/>
            <person name="Cheng J.F."/>
            <person name="Goodwin L."/>
            <person name="Tapia R."/>
            <person name="Pitluck S."/>
            <person name="Liolios K."/>
            <person name="Ivanova N."/>
            <person name="Mavromatis K."/>
            <person name="Mikhailova N."/>
            <person name="Pati A."/>
            <person name="Chen A."/>
            <person name="Palaniappan K."/>
            <person name="Brambilla E."/>
            <person name="Land M."/>
            <person name="Hauser L."/>
            <person name="Chang Y.J."/>
            <person name="Jeffries C.D."/>
            <person name="Brettin T."/>
            <person name="Detter J.C."/>
            <person name="Han C."/>
            <person name="Rohde M."/>
            <person name="Sikorski J."/>
            <person name="Woyke T."/>
            <person name="Bristow J."/>
            <person name="Eisen J.A."/>
            <person name="Markowitz V."/>
            <person name="Hugenholtz P."/>
            <person name="Kyrpides N.C."/>
            <person name="Klenk H.P."/>
        </authorList>
    </citation>
    <scope>NUCLEOTIDE SEQUENCE [LARGE SCALE GENOMIC DNA]</scope>
    <source>
        <strain evidence="9">DSM 17230 / JCM 13409 / AQ1.S1</strain>
    </source>
</reference>
<dbReference type="Gene3D" id="2.40.50.140">
    <property type="entry name" value="Nucleic acid-binding proteins"/>
    <property type="match status" value="1"/>
</dbReference>
<dbReference type="SMART" id="SM00382">
    <property type="entry name" value="AAA"/>
    <property type="match status" value="1"/>
</dbReference>
<dbReference type="PANTHER" id="PTHR43875">
    <property type="entry name" value="MALTODEXTRIN IMPORT ATP-BINDING PROTEIN MSMX"/>
    <property type="match status" value="1"/>
</dbReference>
<gene>
    <name evidence="8" type="ordered locus">Igag_0692</name>
</gene>
<dbReference type="CDD" id="cd03301">
    <property type="entry name" value="ABC_MalK_N"/>
    <property type="match status" value="1"/>
</dbReference>
<keyword evidence="1" id="KW-0813">Transport</keyword>
<dbReference type="AlphaFoldDB" id="E0SSX2"/>
<dbReference type="PANTHER" id="PTHR43875:SF15">
    <property type="entry name" value="TREHALOSE IMPORT ATP-BINDING PROTEIN SUGC"/>
    <property type="match status" value="1"/>
</dbReference>
<dbReference type="PROSITE" id="PS50893">
    <property type="entry name" value="ABC_TRANSPORTER_2"/>
    <property type="match status" value="1"/>
</dbReference>
<dbReference type="Gene3D" id="3.40.50.300">
    <property type="entry name" value="P-loop containing nucleotide triphosphate hydrolases"/>
    <property type="match status" value="1"/>
</dbReference>
<evidence type="ECO:0000256" key="4">
    <source>
        <dbReference type="ARBA" id="ARBA00022840"/>
    </source>
</evidence>
<dbReference type="InterPro" id="IPR013611">
    <property type="entry name" value="Transp-assoc_OB_typ2"/>
</dbReference>
<dbReference type="Proteomes" id="UP000001304">
    <property type="component" value="Chromosome"/>
</dbReference>
<evidence type="ECO:0000256" key="6">
    <source>
        <dbReference type="ARBA" id="ARBA00023136"/>
    </source>
</evidence>
<accession>E0SSX2</accession>
<dbReference type="Pfam" id="PF08402">
    <property type="entry name" value="TOBE_2"/>
    <property type="match status" value="1"/>
</dbReference>
<dbReference type="PROSITE" id="PS00211">
    <property type="entry name" value="ABC_TRANSPORTER_1"/>
    <property type="match status" value="1"/>
</dbReference>
<evidence type="ECO:0000256" key="2">
    <source>
        <dbReference type="ARBA" id="ARBA00022475"/>
    </source>
</evidence>
<dbReference type="Pfam" id="PF00005">
    <property type="entry name" value="ABC_tran"/>
    <property type="match status" value="1"/>
</dbReference>
<dbReference type="FunFam" id="3.40.50.300:FF:000042">
    <property type="entry name" value="Maltose/maltodextrin ABC transporter, ATP-binding protein"/>
    <property type="match status" value="1"/>
</dbReference>
<evidence type="ECO:0000256" key="5">
    <source>
        <dbReference type="ARBA" id="ARBA00022967"/>
    </source>
</evidence>
<dbReference type="HOGENOM" id="CLU_000604_1_1_2"/>
<name>E0SSX2_IGNAA</name>
<sequence>MAKVRLVNVVKRFGNVVAVDHVNLDISDGEFFCLLGPSGSGKTTILRLIAGLEFPDEGDIYIDDKLVNNVHPKDRDIAMVFQNYALYPHMTVYENIAFPLIARKRQLKISDDEIRKRVVEVANMLGIEHLLNRKPSQLSGGEQQRVALARALVRQPKVFLMDEPLSNLDAKLRLLMRAELKRLQKKLGITTIYVTHDQAEAMSMADRIAVLNKGRVQQVGTPDELYNKPSNVFVAGFIGVPPMNMIPCRIDHRDKKPVIICEGFEKILDEDIYKEIEFHGYGPEIFIGIRPEHLSISREAVPGSIPTEVLITESLGSETIVNVKLGNTMVKAKAPPGVKYNMGEKVYLIVDWNKVLLFDAKTENLIA</sequence>
<proteinExistence type="predicted"/>
<dbReference type="InterPro" id="IPR047641">
    <property type="entry name" value="ABC_transpr_MalK/UgpC-like"/>
</dbReference>
<dbReference type="InterPro" id="IPR027417">
    <property type="entry name" value="P-loop_NTPase"/>
</dbReference>
<dbReference type="GO" id="GO:0008643">
    <property type="term" value="P:carbohydrate transport"/>
    <property type="evidence" value="ECO:0007669"/>
    <property type="project" value="InterPro"/>
</dbReference>
<dbReference type="GO" id="GO:0055052">
    <property type="term" value="C:ATP-binding cassette (ABC) transporter complex, substrate-binding subunit-containing"/>
    <property type="evidence" value="ECO:0007669"/>
    <property type="project" value="TreeGrafter"/>
</dbReference>
<dbReference type="InterPro" id="IPR003593">
    <property type="entry name" value="AAA+_ATPase"/>
</dbReference>
<keyword evidence="2" id="KW-1003">Cell membrane</keyword>
<dbReference type="InterPro" id="IPR017871">
    <property type="entry name" value="ABC_transporter-like_CS"/>
</dbReference>
<dbReference type="STRING" id="583356.Igag_0692"/>
<dbReference type="GO" id="GO:0016887">
    <property type="term" value="F:ATP hydrolysis activity"/>
    <property type="evidence" value="ECO:0007669"/>
    <property type="project" value="InterPro"/>
</dbReference>
<dbReference type="SUPFAM" id="SSF52540">
    <property type="entry name" value="P-loop containing nucleoside triphosphate hydrolases"/>
    <property type="match status" value="1"/>
</dbReference>
<evidence type="ECO:0000259" key="7">
    <source>
        <dbReference type="PROSITE" id="PS50893"/>
    </source>
</evidence>
<protein>
    <submittedName>
        <fullName evidence="8">Carbohydrate ABC transporter ATP-binding protein, CUT1 family</fullName>
    </submittedName>
</protein>
<dbReference type="EMBL" id="CP002098">
    <property type="protein sequence ID" value="ADM27522.1"/>
    <property type="molecule type" value="Genomic_DNA"/>
</dbReference>
<evidence type="ECO:0000313" key="8">
    <source>
        <dbReference type="EMBL" id="ADM27522.1"/>
    </source>
</evidence>
<dbReference type="InterPro" id="IPR003439">
    <property type="entry name" value="ABC_transporter-like_ATP-bd"/>
</dbReference>
<dbReference type="GO" id="GO:0140359">
    <property type="term" value="F:ABC-type transporter activity"/>
    <property type="evidence" value="ECO:0007669"/>
    <property type="project" value="InterPro"/>
</dbReference>
<keyword evidence="4 8" id="KW-0067">ATP-binding</keyword>